<protein>
    <recommendedName>
        <fullName evidence="4">RNase H type-1 domain-containing protein</fullName>
    </recommendedName>
</protein>
<reference evidence="2 3" key="1">
    <citation type="journal article" date="2019" name="Sci. Rep.">
        <title>Orb-weaving spider Araneus ventricosus genome elucidates the spidroin gene catalogue.</title>
        <authorList>
            <person name="Kono N."/>
            <person name="Nakamura H."/>
            <person name="Ohtoshi R."/>
            <person name="Moran D.A.P."/>
            <person name="Shinohara A."/>
            <person name="Yoshida Y."/>
            <person name="Fujiwara M."/>
            <person name="Mori M."/>
            <person name="Tomita M."/>
            <person name="Arakawa K."/>
        </authorList>
    </citation>
    <scope>NUCLEOTIDE SEQUENCE [LARGE SCALE GENOMIC DNA]</scope>
</reference>
<evidence type="ECO:0000313" key="2">
    <source>
        <dbReference type="EMBL" id="GBL84958.1"/>
    </source>
</evidence>
<comment type="caution">
    <text evidence="2">The sequence shown here is derived from an EMBL/GenBank/DDBJ whole genome shotgun (WGS) entry which is preliminary data.</text>
</comment>
<evidence type="ECO:0008006" key="4">
    <source>
        <dbReference type="Google" id="ProtNLM"/>
    </source>
</evidence>
<dbReference type="OrthoDB" id="6437659at2759"/>
<dbReference type="AlphaFoldDB" id="A0A4Y2AYV2"/>
<accession>A0A4Y2AYV2</accession>
<feature type="region of interest" description="Disordered" evidence="1">
    <location>
        <begin position="1"/>
        <end position="29"/>
    </location>
</feature>
<dbReference type="Proteomes" id="UP000499080">
    <property type="component" value="Unassembled WGS sequence"/>
</dbReference>
<evidence type="ECO:0000313" key="3">
    <source>
        <dbReference type="Proteomes" id="UP000499080"/>
    </source>
</evidence>
<gene>
    <name evidence="2" type="ORF">AVEN_42217_1</name>
</gene>
<evidence type="ECO:0000256" key="1">
    <source>
        <dbReference type="SAM" id="MobiDB-lite"/>
    </source>
</evidence>
<proteinExistence type="predicted"/>
<organism evidence="2 3">
    <name type="scientific">Araneus ventricosus</name>
    <name type="common">Orbweaver spider</name>
    <name type="synonym">Epeira ventricosa</name>
    <dbReference type="NCBI Taxonomy" id="182803"/>
    <lineage>
        <taxon>Eukaryota</taxon>
        <taxon>Metazoa</taxon>
        <taxon>Ecdysozoa</taxon>
        <taxon>Arthropoda</taxon>
        <taxon>Chelicerata</taxon>
        <taxon>Arachnida</taxon>
        <taxon>Araneae</taxon>
        <taxon>Araneomorphae</taxon>
        <taxon>Entelegynae</taxon>
        <taxon>Araneoidea</taxon>
        <taxon>Araneidae</taxon>
        <taxon>Araneus</taxon>
    </lineage>
</organism>
<dbReference type="EMBL" id="BGPR01000040">
    <property type="protein sequence ID" value="GBL84958.1"/>
    <property type="molecule type" value="Genomic_DNA"/>
</dbReference>
<keyword evidence="3" id="KW-1185">Reference proteome</keyword>
<feature type="compositionally biased region" description="Basic and acidic residues" evidence="1">
    <location>
        <begin position="13"/>
        <end position="26"/>
    </location>
</feature>
<sequence>MPESGSAGLKHIKGNETADTLEKEATTDGTQANLSFPKRYLKNQLLQLSLSRWQAEWDNGETGRSVYSIIPIISSRQLHWFRECIQFATGYGLFHGYIKRFGLHTTDYCGCGK</sequence>
<name>A0A4Y2AYV2_ARAVE</name>